<reference evidence="2 3" key="1">
    <citation type="submission" date="2023-12" db="EMBL/GenBank/DDBJ databases">
        <title>Baltic Sea Cyanobacteria.</title>
        <authorList>
            <person name="Delbaje E."/>
            <person name="Fewer D.P."/>
            <person name="Shishido T.K."/>
        </authorList>
    </citation>
    <scope>NUCLEOTIDE SEQUENCE [LARGE SCALE GENOMIC DNA]</scope>
    <source>
        <strain evidence="2 3">CCNP 1315</strain>
    </source>
</reference>
<sequence length="35" mass="3747">MDSKPGRKLGHVTVLGSNLDSTLEKAQLLGNQIII</sequence>
<gene>
    <name evidence="2" type="ORF">VB854_31040</name>
</gene>
<feature type="domain" description="Phosphoribosylaminoimidazole carboxylase C-terminal" evidence="1">
    <location>
        <begin position="3"/>
        <end position="25"/>
    </location>
</feature>
<proteinExistence type="predicted"/>
<dbReference type="RefSeq" id="WP_323307078.1">
    <property type="nucleotide sequence ID" value="NZ_JAYGHT010000236.1"/>
</dbReference>
<name>A0ABU5U8K3_9CYAN</name>
<evidence type="ECO:0000313" key="2">
    <source>
        <dbReference type="EMBL" id="MEA5523375.1"/>
    </source>
</evidence>
<protein>
    <recommendedName>
        <fullName evidence="1">Phosphoribosylaminoimidazole carboxylase C-terminal domain-containing protein</fullName>
    </recommendedName>
</protein>
<dbReference type="InterPro" id="IPR011054">
    <property type="entry name" value="Rudment_hybrid_motif"/>
</dbReference>
<dbReference type="EMBL" id="JAYGHT010000236">
    <property type="protein sequence ID" value="MEA5523375.1"/>
    <property type="molecule type" value="Genomic_DNA"/>
</dbReference>
<evidence type="ECO:0000313" key="3">
    <source>
        <dbReference type="Proteomes" id="UP001301728"/>
    </source>
</evidence>
<dbReference type="InterPro" id="IPR040686">
    <property type="entry name" value="PurK_C"/>
</dbReference>
<accession>A0ABU5U8K3</accession>
<dbReference type="Pfam" id="PF17769">
    <property type="entry name" value="PurK_C"/>
    <property type="match status" value="1"/>
</dbReference>
<keyword evidence="3" id="KW-1185">Reference proteome</keyword>
<dbReference type="Proteomes" id="UP001301728">
    <property type="component" value="Unassembled WGS sequence"/>
</dbReference>
<comment type="caution">
    <text evidence="2">The sequence shown here is derived from an EMBL/GenBank/DDBJ whole genome shotgun (WGS) entry which is preliminary data.</text>
</comment>
<dbReference type="SUPFAM" id="SSF51246">
    <property type="entry name" value="Rudiment single hybrid motif"/>
    <property type="match status" value="1"/>
</dbReference>
<organism evidence="2 3">
    <name type="scientific">Limnoraphis robusta CCNP1315</name>
    <dbReference type="NCBI Taxonomy" id="3110306"/>
    <lineage>
        <taxon>Bacteria</taxon>
        <taxon>Bacillati</taxon>
        <taxon>Cyanobacteriota</taxon>
        <taxon>Cyanophyceae</taxon>
        <taxon>Oscillatoriophycideae</taxon>
        <taxon>Oscillatoriales</taxon>
        <taxon>Sirenicapillariaceae</taxon>
        <taxon>Limnoraphis</taxon>
    </lineage>
</organism>
<evidence type="ECO:0000259" key="1">
    <source>
        <dbReference type="Pfam" id="PF17769"/>
    </source>
</evidence>